<keyword evidence="6" id="KW-1185">Reference proteome</keyword>
<keyword evidence="2 5" id="KW-0808">Transferase</keyword>
<dbReference type="InterPro" id="IPR051016">
    <property type="entry name" value="Diverse_Substrate_AcTransf"/>
</dbReference>
<evidence type="ECO:0000313" key="5">
    <source>
        <dbReference type="EMBL" id="CAD2214372.1"/>
    </source>
</evidence>
<name>S9WVI8_9TRYP</name>
<dbReference type="GO" id="GO:0008080">
    <property type="term" value="F:N-acetyltransferase activity"/>
    <property type="evidence" value="ECO:0007669"/>
    <property type="project" value="UniProtKB-ARBA"/>
</dbReference>
<dbReference type="Pfam" id="PF00583">
    <property type="entry name" value="Acetyltransf_1"/>
    <property type="match status" value="1"/>
</dbReference>
<dbReference type="SUPFAM" id="SSF55729">
    <property type="entry name" value="Acyl-CoA N-acyltransferases (Nat)"/>
    <property type="match status" value="1"/>
</dbReference>
<evidence type="ECO:0000313" key="6">
    <source>
        <dbReference type="Proteomes" id="UP000515908"/>
    </source>
</evidence>
<keyword evidence="3" id="KW-0012">Acyltransferase</keyword>
<dbReference type="CDD" id="cd04301">
    <property type="entry name" value="NAT_SF"/>
    <property type="match status" value="1"/>
</dbReference>
<comment type="similarity">
    <text evidence="1">Belongs to the acetyltransferase family.</text>
</comment>
<dbReference type="Gene3D" id="3.40.630.30">
    <property type="match status" value="1"/>
</dbReference>
<dbReference type="InterPro" id="IPR016181">
    <property type="entry name" value="Acyl_CoA_acyltransferase"/>
</dbReference>
<evidence type="ECO:0000256" key="1">
    <source>
        <dbReference type="ARBA" id="ARBA00008694"/>
    </source>
</evidence>
<dbReference type="PROSITE" id="PS51186">
    <property type="entry name" value="GNAT"/>
    <property type="match status" value="1"/>
</dbReference>
<feature type="domain" description="N-acetyltransferase" evidence="4">
    <location>
        <begin position="5"/>
        <end position="160"/>
    </location>
</feature>
<organism evidence="5 6">
    <name type="scientific">Angomonas deanei</name>
    <dbReference type="NCBI Taxonomy" id="59799"/>
    <lineage>
        <taxon>Eukaryota</taxon>
        <taxon>Discoba</taxon>
        <taxon>Euglenozoa</taxon>
        <taxon>Kinetoplastea</taxon>
        <taxon>Metakinetoplastina</taxon>
        <taxon>Trypanosomatida</taxon>
        <taxon>Trypanosomatidae</taxon>
        <taxon>Strigomonadinae</taxon>
        <taxon>Angomonas</taxon>
    </lineage>
</organism>
<sequence>MSGNVCVRPAVVEDCEAMYGLIVELAVYEKCPNAVVVGLEEMKSCGFGDRPVWQAYVAERTEEEEGQPPRRTVIGMALFYDRYSTWQGRQLYLEDFVVSESCRGQGVGKLLFERVIAHAKEHHYVAMMWQALEWNEPALNFYKKYNSIFDGEWVNCKISF</sequence>
<dbReference type="VEuPathDB" id="TriTrypDB:ADEAN_000181700"/>
<dbReference type="AlphaFoldDB" id="S9WVI8"/>
<dbReference type="OrthoDB" id="7305308at2759"/>
<dbReference type="FunFam" id="3.40.630.30:FF:000064">
    <property type="entry name" value="GNAT family acetyltransferase"/>
    <property type="match status" value="1"/>
</dbReference>
<proteinExistence type="inferred from homology"/>
<dbReference type="InterPro" id="IPR000182">
    <property type="entry name" value="GNAT_dom"/>
</dbReference>
<evidence type="ECO:0000259" key="4">
    <source>
        <dbReference type="PROSITE" id="PS51186"/>
    </source>
</evidence>
<gene>
    <name evidence="5" type="ORF">ADEAN_000181700</name>
</gene>
<dbReference type="EMBL" id="LR877147">
    <property type="protein sequence ID" value="CAD2214372.1"/>
    <property type="molecule type" value="Genomic_DNA"/>
</dbReference>
<dbReference type="Proteomes" id="UP000515908">
    <property type="component" value="Chromosome 03"/>
</dbReference>
<reference evidence="5 6" key="1">
    <citation type="submission" date="2020-08" db="EMBL/GenBank/DDBJ databases">
        <authorList>
            <person name="Newling K."/>
            <person name="Davey J."/>
            <person name="Forrester S."/>
        </authorList>
    </citation>
    <scope>NUCLEOTIDE SEQUENCE [LARGE SCALE GENOMIC DNA]</scope>
    <source>
        <strain evidence="6">Crithidia deanei Carvalho (ATCC PRA-265)</strain>
    </source>
</reference>
<accession>S9WVI8</accession>
<dbReference type="PANTHER" id="PTHR10545">
    <property type="entry name" value="DIAMINE N-ACETYLTRANSFERASE"/>
    <property type="match status" value="1"/>
</dbReference>
<evidence type="ECO:0000256" key="2">
    <source>
        <dbReference type="ARBA" id="ARBA00022679"/>
    </source>
</evidence>
<dbReference type="PANTHER" id="PTHR10545:SF29">
    <property type="entry name" value="GH14572P-RELATED"/>
    <property type="match status" value="1"/>
</dbReference>
<protein>
    <submittedName>
        <fullName evidence="5">Acetyltransferase (GNAT) family/Acetyltransferase (GNAT) domain containing protein, putative</fullName>
    </submittedName>
</protein>
<evidence type="ECO:0000256" key="3">
    <source>
        <dbReference type="ARBA" id="ARBA00023315"/>
    </source>
</evidence>